<accession>A0A8X6QBE2</accession>
<gene>
    <name evidence="2" type="ORF">NPIL_681971</name>
</gene>
<sequence length="148" mass="17032">MLADSCPPALLHLQEENSILMENTPGKMSSPAVITNQMITEKSEHEDFNQDKTERVEDISITYDCNKMERVEDISITYDCNKLEFLNSTNHDETDNFFSLSSLTVPSSSSTNSNQPPQKKKKSMWRKSKKTVKKIKTCFKFQKHDGYK</sequence>
<dbReference type="EMBL" id="BMAW01030647">
    <property type="protein sequence ID" value="GFU17448.1"/>
    <property type="molecule type" value="Genomic_DNA"/>
</dbReference>
<feature type="compositionally biased region" description="Basic residues" evidence="1">
    <location>
        <begin position="118"/>
        <end position="131"/>
    </location>
</feature>
<evidence type="ECO:0000313" key="3">
    <source>
        <dbReference type="Proteomes" id="UP000887013"/>
    </source>
</evidence>
<evidence type="ECO:0000313" key="2">
    <source>
        <dbReference type="EMBL" id="GFU17448.1"/>
    </source>
</evidence>
<organism evidence="2 3">
    <name type="scientific">Nephila pilipes</name>
    <name type="common">Giant wood spider</name>
    <name type="synonym">Nephila maculata</name>
    <dbReference type="NCBI Taxonomy" id="299642"/>
    <lineage>
        <taxon>Eukaryota</taxon>
        <taxon>Metazoa</taxon>
        <taxon>Ecdysozoa</taxon>
        <taxon>Arthropoda</taxon>
        <taxon>Chelicerata</taxon>
        <taxon>Arachnida</taxon>
        <taxon>Araneae</taxon>
        <taxon>Araneomorphae</taxon>
        <taxon>Entelegynae</taxon>
        <taxon>Araneoidea</taxon>
        <taxon>Nephilidae</taxon>
        <taxon>Nephila</taxon>
    </lineage>
</organism>
<comment type="caution">
    <text evidence="2">The sequence shown here is derived from an EMBL/GenBank/DDBJ whole genome shotgun (WGS) entry which is preliminary data.</text>
</comment>
<proteinExistence type="predicted"/>
<name>A0A8X6QBE2_NEPPI</name>
<dbReference type="Proteomes" id="UP000887013">
    <property type="component" value="Unassembled WGS sequence"/>
</dbReference>
<keyword evidence="3" id="KW-1185">Reference proteome</keyword>
<dbReference type="AlphaFoldDB" id="A0A8X6QBE2"/>
<protein>
    <submittedName>
        <fullName evidence="2">Uncharacterized protein</fullName>
    </submittedName>
</protein>
<evidence type="ECO:0000256" key="1">
    <source>
        <dbReference type="SAM" id="MobiDB-lite"/>
    </source>
</evidence>
<reference evidence="2" key="1">
    <citation type="submission" date="2020-08" db="EMBL/GenBank/DDBJ databases">
        <title>Multicomponent nature underlies the extraordinary mechanical properties of spider dragline silk.</title>
        <authorList>
            <person name="Kono N."/>
            <person name="Nakamura H."/>
            <person name="Mori M."/>
            <person name="Yoshida Y."/>
            <person name="Ohtoshi R."/>
            <person name="Malay A.D."/>
            <person name="Moran D.A.P."/>
            <person name="Tomita M."/>
            <person name="Numata K."/>
            <person name="Arakawa K."/>
        </authorList>
    </citation>
    <scope>NUCLEOTIDE SEQUENCE</scope>
</reference>
<feature type="compositionally biased region" description="Low complexity" evidence="1">
    <location>
        <begin position="103"/>
        <end position="117"/>
    </location>
</feature>
<feature type="region of interest" description="Disordered" evidence="1">
    <location>
        <begin position="103"/>
        <end position="131"/>
    </location>
</feature>